<sequence>MQPYGYNIGKSIMAQLSGPTATHVRASLEKPSALPENVPQKMTIGRLLIFPVTVHIATSQFVPPMGEPIPVDVWLVVWDSKTNNMSLATAIPVTLALT</sequence>
<comment type="caution">
    <text evidence="1">The sequence shown here is derived from an EMBL/GenBank/DDBJ whole genome shotgun (WGS) entry which is preliminary data.</text>
</comment>
<evidence type="ECO:0000313" key="1">
    <source>
        <dbReference type="EMBL" id="MEQ2268178.1"/>
    </source>
</evidence>
<keyword evidence="2" id="KW-1185">Reference proteome</keyword>
<protein>
    <submittedName>
        <fullName evidence="1">Uncharacterized protein</fullName>
    </submittedName>
</protein>
<name>A0ABV0WH25_9TELE</name>
<dbReference type="Proteomes" id="UP001444071">
    <property type="component" value="Unassembled WGS sequence"/>
</dbReference>
<reference evidence="1 2" key="1">
    <citation type="submission" date="2021-06" db="EMBL/GenBank/DDBJ databases">
        <authorList>
            <person name="Palmer J.M."/>
        </authorList>
    </citation>
    <scope>NUCLEOTIDE SEQUENCE [LARGE SCALE GENOMIC DNA]</scope>
    <source>
        <strain evidence="1 2">XR_2019</strain>
        <tissue evidence="1">Muscle</tissue>
    </source>
</reference>
<proteinExistence type="predicted"/>
<gene>
    <name evidence="1" type="ORF">XENORESO_016786</name>
</gene>
<organism evidence="1 2">
    <name type="scientific">Xenotaenia resolanae</name>
    <dbReference type="NCBI Taxonomy" id="208358"/>
    <lineage>
        <taxon>Eukaryota</taxon>
        <taxon>Metazoa</taxon>
        <taxon>Chordata</taxon>
        <taxon>Craniata</taxon>
        <taxon>Vertebrata</taxon>
        <taxon>Euteleostomi</taxon>
        <taxon>Actinopterygii</taxon>
        <taxon>Neopterygii</taxon>
        <taxon>Teleostei</taxon>
        <taxon>Neoteleostei</taxon>
        <taxon>Acanthomorphata</taxon>
        <taxon>Ovalentaria</taxon>
        <taxon>Atherinomorphae</taxon>
        <taxon>Cyprinodontiformes</taxon>
        <taxon>Goodeidae</taxon>
        <taxon>Xenotaenia</taxon>
    </lineage>
</organism>
<accession>A0ABV0WH25</accession>
<dbReference type="EMBL" id="JAHRIM010045639">
    <property type="protein sequence ID" value="MEQ2268178.1"/>
    <property type="molecule type" value="Genomic_DNA"/>
</dbReference>
<evidence type="ECO:0000313" key="2">
    <source>
        <dbReference type="Proteomes" id="UP001444071"/>
    </source>
</evidence>